<dbReference type="GO" id="GO:0020037">
    <property type="term" value="F:heme binding"/>
    <property type="evidence" value="ECO:0007669"/>
    <property type="project" value="UniProtKB-UniRule"/>
</dbReference>
<evidence type="ECO:0000256" key="12">
    <source>
        <dbReference type="ARBA" id="ARBA00022982"/>
    </source>
</evidence>
<evidence type="ECO:0000256" key="17">
    <source>
        <dbReference type="PIRNR" id="PIRNR000007"/>
    </source>
</evidence>
<comment type="PTM">
    <text evidence="18">Binds 2 heme c groups covalently per subunit.</text>
</comment>
<feature type="transmembrane region" description="Helical" evidence="17">
    <location>
        <begin position="12"/>
        <end position="32"/>
    </location>
</feature>
<evidence type="ECO:0000256" key="11">
    <source>
        <dbReference type="ARBA" id="ARBA00022967"/>
    </source>
</evidence>
<evidence type="ECO:0000256" key="1">
    <source>
        <dbReference type="ARBA" id="ARBA00004651"/>
    </source>
</evidence>
<proteinExistence type="predicted"/>
<keyword evidence="15 17" id="KW-0472">Membrane</keyword>
<evidence type="ECO:0000256" key="19">
    <source>
        <dbReference type="PIRSR" id="PIRSR000007-51"/>
    </source>
</evidence>
<protein>
    <recommendedName>
        <fullName evidence="3 17">Cytochrome bc1 complex cytochrome c subunit</fullName>
        <ecNumber evidence="2 17">7.1.1.8</ecNumber>
    </recommendedName>
</protein>
<keyword evidence="5 17" id="KW-1003">Cell membrane</keyword>
<evidence type="ECO:0000259" key="20">
    <source>
        <dbReference type="PROSITE" id="PS51007"/>
    </source>
</evidence>
<feature type="binding site" description="axial binding residue" evidence="19">
    <location>
        <position position="166"/>
    </location>
    <ligand>
        <name>heme c</name>
        <dbReference type="ChEBI" id="CHEBI:61717"/>
        <label>2</label>
    </ligand>
    <ligandPart>
        <name>Fe</name>
        <dbReference type="ChEBI" id="CHEBI:18248"/>
    </ligandPart>
</feature>
<keyword evidence="6 17" id="KW-0349">Heme</keyword>
<comment type="subunit">
    <text evidence="17">The cytochrome bc1 complex is composed of a cytochrome b (QcrB), the Rieske iron-sulfur protein (QcrA) and a diheme cytochrome c (QcrC) subunit.</text>
</comment>
<evidence type="ECO:0000256" key="5">
    <source>
        <dbReference type="ARBA" id="ARBA00022475"/>
    </source>
</evidence>
<keyword evidence="10" id="KW-0677">Repeat</keyword>
<evidence type="ECO:0000313" key="22">
    <source>
        <dbReference type="Proteomes" id="UP000237846"/>
    </source>
</evidence>
<dbReference type="Proteomes" id="UP000237846">
    <property type="component" value="Unassembled WGS sequence"/>
</dbReference>
<comment type="caution">
    <text evidence="21">The sequence shown here is derived from an EMBL/GenBank/DDBJ whole genome shotgun (WGS) entry which is preliminary data.</text>
</comment>
<dbReference type="GO" id="GO:0005886">
    <property type="term" value="C:plasma membrane"/>
    <property type="evidence" value="ECO:0007669"/>
    <property type="project" value="UniProtKB-SubCell"/>
</dbReference>
<comment type="catalytic activity">
    <reaction evidence="16 17">
        <text>a quinol + 2 Fe(III)-[cytochrome c](out) = a quinone + 2 Fe(II)-[cytochrome c](out) + 2 H(+)(out)</text>
        <dbReference type="Rhea" id="RHEA:11484"/>
        <dbReference type="Rhea" id="RHEA-COMP:10350"/>
        <dbReference type="Rhea" id="RHEA-COMP:14399"/>
        <dbReference type="ChEBI" id="CHEBI:15378"/>
        <dbReference type="ChEBI" id="CHEBI:24646"/>
        <dbReference type="ChEBI" id="CHEBI:29033"/>
        <dbReference type="ChEBI" id="CHEBI:29034"/>
        <dbReference type="ChEBI" id="CHEBI:132124"/>
        <dbReference type="EC" id="7.1.1.8"/>
    </reaction>
</comment>
<keyword evidence="8 17" id="KW-0812">Transmembrane</keyword>
<accession>A0A2T0PZR3</accession>
<keyword evidence="14 17" id="KW-0408">Iron</keyword>
<dbReference type="SUPFAM" id="SSF46626">
    <property type="entry name" value="Cytochrome c"/>
    <property type="match status" value="2"/>
</dbReference>
<evidence type="ECO:0000256" key="15">
    <source>
        <dbReference type="ARBA" id="ARBA00023136"/>
    </source>
</evidence>
<keyword evidence="12 17" id="KW-0249">Electron transport</keyword>
<evidence type="ECO:0000256" key="3">
    <source>
        <dbReference type="ARBA" id="ARBA00017819"/>
    </source>
</evidence>
<feature type="domain" description="Cytochrome c" evidence="20">
    <location>
        <begin position="149"/>
        <end position="227"/>
    </location>
</feature>
<dbReference type="InterPro" id="IPR009152">
    <property type="entry name" value="bc1_cytC-su"/>
</dbReference>
<evidence type="ECO:0000256" key="10">
    <source>
        <dbReference type="ARBA" id="ARBA00022737"/>
    </source>
</evidence>
<evidence type="ECO:0000313" key="21">
    <source>
        <dbReference type="EMBL" id="PRX97041.1"/>
    </source>
</evidence>
<dbReference type="Pfam" id="PF13442">
    <property type="entry name" value="Cytochrome_CBB3"/>
    <property type="match status" value="2"/>
</dbReference>
<feature type="transmembrane region" description="Helical" evidence="17">
    <location>
        <begin position="248"/>
        <end position="267"/>
    </location>
</feature>
<feature type="binding site" description="axial binding residue" evidence="19">
    <location>
        <position position="68"/>
    </location>
    <ligand>
        <name>heme c</name>
        <dbReference type="ChEBI" id="CHEBI:61717"/>
        <label>1</label>
    </ligand>
    <ligandPart>
        <name>Fe</name>
        <dbReference type="ChEBI" id="CHEBI:18248"/>
    </ligandPart>
</feature>
<feature type="binding site" description="covalent" evidence="18">
    <location>
        <position position="64"/>
    </location>
    <ligand>
        <name>heme c</name>
        <dbReference type="ChEBI" id="CHEBI:61717"/>
        <label>1</label>
    </ligand>
</feature>
<dbReference type="PANTHER" id="PTHR33751">
    <property type="entry name" value="CBB3-TYPE CYTOCHROME C OXIDASE SUBUNIT FIXP"/>
    <property type="match status" value="1"/>
</dbReference>
<organism evidence="21 22">
    <name type="scientific">Allonocardiopsis opalescens</name>
    <dbReference type="NCBI Taxonomy" id="1144618"/>
    <lineage>
        <taxon>Bacteria</taxon>
        <taxon>Bacillati</taxon>
        <taxon>Actinomycetota</taxon>
        <taxon>Actinomycetes</taxon>
        <taxon>Streptosporangiales</taxon>
        <taxon>Allonocardiopsis</taxon>
    </lineage>
</organism>
<evidence type="ECO:0000256" key="6">
    <source>
        <dbReference type="ARBA" id="ARBA00022617"/>
    </source>
</evidence>
<keyword evidence="13 17" id="KW-1133">Transmembrane helix</keyword>
<evidence type="ECO:0000256" key="7">
    <source>
        <dbReference type="ARBA" id="ARBA00022660"/>
    </source>
</evidence>
<feature type="domain" description="Cytochrome c" evidence="20">
    <location>
        <begin position="51"/>
        <end position="130"/>
    </location>
</feature>
<evidence type="ECO:0000256" key="8">
    <source>
        <dbReference type="ARBA" id="ARBA00022692"/>
    </source>
</evidence>
<keyword evidence="22" id="KW-1185">Reference proteome</keyword>
<evidence type="ECO:0000256" key="13">
    <source>
        <dbReference type="ARBA" id="ARBA00022989"/>
    </source>
</evidence>
<comment type="subcellular location">
    <subcellularLocation>
        <location evidence="1 17">Cell membrane</location>
        <topology evidence="1 17">Multi-pass membrane protein</topology>
    </subcellularLocation>
</comment>
<name>A0A2T0PZR3_9ACTN</name>
<dbReference type="GO" id="GO:0005506">
    <property type="term" value="F:iron ion binding"/>
    <property type="evidence" value="ECO:0007669"/>
    <property type="project" value="UniProtKB-UniRule"/>
</dbReference>
<dbReference type="PIRSF" id="PIRSF000007">
    <property type="entry name" value="Ubiq_cycred_cyc"/>
    <property type="match status" value="1"/>
</dbReference>
<dbReference type="InterPro" id="IPR009056">
    <property type="entry name" value="Cyt_c-like_dom"/>
</dbReference>
<dbReference type="OrthoDB" id="9811281at2"/>
<keyword evidence="11 17" id="KW-1278">Translocase</keyword>
<evidence type="ECO:0000256" key="4">
    <source>
        <dbReference type="ARBA" id="ARBA00022448"/>
    </source>
</evidence>
<evidence type="ECO:0000256" key="9">
    <source>
        <dbReference type="ARBA" id="ARBA00022723"/>
    </source>
</evidence>
<evidence type="ECO:0000256" key="14">
    <source>
        <dbReference type="ARBA" id="ARBA00023004"/>
    </source>
</evidence>
<keyword evidence="7 17" id="KW-0679">Respiratory chain</keyword>
<dbReference type="AlphaFoldDB" id="A0A2T0PZR3"/>
<feature type="binding site" description="covalent" evidence="18">
    <location>
        <position position="67"/>
    </location>
    <ligand>
        <name>heme c</name>
        <dbReference type="ChEBI" id="CHEBI:61717"/>
        <label>1</label>
    </ligand>
</feature>
<keyword evidence="9 17" id="KW-0479">Metal-binding</keyword>
<evidence type="ECO:0000256" key="18">
    <source>
        <dbReference type="PIRSR" id="PIRSR000007-50"/>
    </source>
</evidence>
<evidence type="ECO:0000256" key="16">
    <source>
        <dbReference type="ARBA" id="ARBA00029351"/>
    </source>
</evidence>
<dbReference type="GO" id="GO:0008121">
    <property type="term" value="F:quinol-cytochrome-c reductase activity"/>
    <property type="evidence" value="ECO:0007669"/>
    <property type="project" value="UniProtKB-UniRule"/>
</dbReference>
<dbReference type="InterPro" id="IPR050597">
    <property type="entry name" value="Cytochrome_c_Oxidase_Subunit"/>
</dbReference>
<dbReference type="PROSITE" id="PS51007">
    <property type="entry name" value="CYTC"/>
    <property type="match status" value="2"/>
</dbReference>
<sequence>MNWITARRRHPLMGYAVVFFALVAIGTLWAVLAPNADRAEARTQEAGATQQDLAAGQALFEQSCSSCHGIDGQGRNGMPSLQGVGAAAVDFQVSTGRMPSMNPDVQMPRKPPVFTEEQIDQLAAYVSTSFGGGPEIPASVDPDEDYARGDIELGQRVFMSNCAQCHNFVGQGGALTGGRFAPELTESTPEQIYEALISGPGAMPVFDDETLTPEEKLGIINYIVTVRAEPDSGGLFNLGRLGPSSEGLVAWTVGIGLIVAAAMWITARQREND</sequence>
<dbReference type="PANTHER" id="PTHR33751:SF13">
    <property type="entry name" value="CYTOCHROME BC1 COMPLEX CYTOCHROME C SUBUNIT"/>
    <property type="match status" value="1"/>
</dbReference>
<keyword evidence="4 17" id="KW-0813">Transport</keyword>
<evidence type="ECO:0000256" key="2">
    <source>
        <dbReference type="ARBA" id="ARBA00012951"/>
    </source>
</evidence>
<dbReference type="EMBL" id="PVZC01000006">
    <property type="protein sequence ID" value="PRX97041.1"/>
    <property type="molecule type" value="Genomic_DNA"/>
</dbReference>
<feature type="binding site" description="covalent" evidence="18">
    <location>
        <position position="165"/>
    </location>
    <ligand>
        <name>heme c</name>
        <dbReference type="ChEBI" id="CHEBI:61717"/>
        <label>2</label>
    </ligand>
</feature>
<reference evidence="21 22" key="1">
    <citation type="submission" date="2018-03" db="EMBL/GenBank/DDBJ databases">
        <title>Genomic Encyclopedia of Archaeal and Bacterial Type Strains, Phase II (KMG-II): from individual species to whole genera.</title>
        <authorList>
            <person name="Goeker M."/>
        </authorList>
    </citation>
    <scope>NUCLEOTIDE SEQUENCE [LARGE SCALE GENOMIC DNA]</scope>
    <source>
        <strain evidence="21 22">DSM 45601</strain>
    </source>
</reference>
<dbReference type="Gene3D" id="1.10.760.10">
    <property type="entry name" value="Cytochrome c-like domain"/>
    <property type="match status" value="2"/>
</dbReference>
<gene>
    <name evidence="21" type="ORF">CLV72_10677</name>
</gene>
<dbReference type="EC" id="7.1.1.8" evidence="2 17"/>
<dbReference type="InterPro" id="IPR036909">
    <property type="entry name" value="Cyt_c-like_dom_sf"/>
</dbReference>
<feature type="binding site" description="covalent" evidence="18">
    <location>
        <position position="162"/>
    </location>
    <ligand>
        <name>heme c</name>
        <dbReference type="ChEBI" id="CHEBI:61717"/>
        <label>2</label>
    </ligand>
</feature>